<dbReference type="PaxDb" id="2903-EOD12682"/>
<dbReference type="InterPro" id="IPR017930">
    <property type="entry name" value="Myb_dom"/>
</dbReference>
<dbReference type="KEGG" id="ehx:EMIHUDRAFT_213460"/>
<dbReference type="Pfam" id="PF13921">
    <property type="entry name" value="Myb_DNA-bind_6"/>
    <property type="match status" value="1"/>
</dbReference>
<dbReference type="InterPro" id="IPR050560">
    <property type="entry name" value="MYB_TF"/>
</dbReference>
<evidence type="ECO:0000313" key="4">
    <source>
        <dbReference type="EnsemblProtists" id="EOD12682"/>
    </source>
</evidence>
<reference evidence="4" key="2">
    <citation type="submission" date="2024-10" db="UniProtKB">
        <authorList>
            <consortium name="EnsemblProtists"/>
        </authorList>
    </citation>
    <scope>IDENTIFICATION</scope>
</reference>
<dbReference type="PANTHER" id="PTHR45614:SF51">
    <property type="entry name" value="MYB-LIKE DNA-BINDING PROTEIN BAS1"/>
    <property type="match status" value="1"/>
</dbReference>
<dbReference type="AlphaFoldDB" id="A0A0D3IN47"/>
<dbReference type="PROSITE" id="PS51294">
    <property type="entry name" value="HTH_MYB"/>
    <property type="match status" value="2"/>
</dbReference>
<dbReference type="InterPro" id="IPR001005">
    <property type="entry name" value="SANT/Myb"/>
</dbReference>
<dbReference type="GO" id="GO:0000978">
    <property type="term" value="F:RNA polymerase II cis-regulatory region sequence-specific DNA binding"/>
    <property type="evidence" value="ECO:0007669"/>
    <property type="project" value="TreeGrafter"/>
</dbReference>
<reference evidence="5" key="1">
    <citation type="journal article" date="2013" name="Nature">
        <title>Pan genome of the phytoplankton Emiliania underpins its global distribution.</title>
        <authorList>
            <person name="Read B.A."/>
            <person name="Kegel J."/>
            <person name="Klute M.J."/>
            <person name="Kuo A."/>
            <person name="Lefebvre S.C."/>
            <person name="Maumus F."/>
            <person name="Mayer C."/>
            <person name="Miller J."/>
            <person name="Monier A."/>
            <person name="Salamov A."/>
            <person name="Young J."/>
            <person name="Aguilar M."/>
            <person name="Claverie J.M."/>
            <person name="Frickenhaus S."/>
            <person name="Gonzalez K."/>
            <person name="Herman E.K."/>
            <person name="Lin Y.C."/>
            <person name="Napier J."/>
            <person name="Ogata H."/>
            <person name="Sarno A.F."/>
            <person name="Shmutz J."/>
            <person name="Schroeder D."/>
            <person name="de Vargas C."/>
            <person name="Verret F."/>
            <person name="von Dassow P."/>
            <person name="Valentin K."/>
            <person name="Van de Peer Y."/>
            <person name="Wheeler G."/>
            <person name="Dacks J.B."/>
            <person name="Delwiche C.F."/>
            <person name="Dyhrman S.T."/>
            <person name="Glockner G."/>
            <person name="John U."/>
            <person name="Richards T."/>
            <person name="Worden A.Z."/>
            <person name="Zhang X."/>
            <person name="Grigoriev I.V."/>
            <person name="Allen A.E."/>
            <person name="Bidle K."/>
            <person name="Borodovsky M."/>
            <person name="Bowler C."/>
            <person name="Brownlee C."/>
            <person name="Cock J.M."/>
            <person name="Elias M."/>
            <person name="Gladyshev V.N."/>
            <person name="Groth M."/>
            <person name="Guda C."/>
            <person name="Hadaegh A."/>
            <person name="Iglesias-Rodriguez M.D."/>
            <person name="Jenkins J."/>
            <person name="Jones B.M."/>
            <person name="Lawson T."/>
            <person name="Leese F."/>
            <person name="Lindquist E."/>
            <person name="Lobanov A."/>
            <person name="Lomsadze A."/>
            <person name="Malik S.B."/>
            <person name="Marsh M.E."/>
            <person name="Mackinder L."/>
            <person name="Mock T."/>
            <person name="Mueller-Roeber B."/>
            <person name="Pagarete A."/>
            <person name="Parker M."/>
            <person name="Probert I."/>
            <person name="Quesneville H."/>
            <person name="Raines C."/>
            <person name="Rensing S.A."/>
            <person name="Riano-Pachon D.M."/>
            <person name="Richier S."/>
            <person name="Rokitta S."/>
            <person name="Shiraiwa Y."/>
            <person name="Soanes D.M."/>
            <person name="van der Giezen M."/>
            <person name="Wahlund T.M."/>
            <person name="Williams B."/>
            <person name="Wilson W."/>
            <person name="Wolfe G."/>
            <person name="Wurch L.L."/>
        </authorList>
    </citation>
    <scope>NUCLEOTIDE SEQUENCE</scope>
</reference>
<dbReference type="EnsemblProtists" id="EOD12682">
    <property type="protein sequence ID" value="EOD12682"/>
    <property type="gene ID" value="EMIHUDRAFT_213460"/>
</dbReference>
<organism evidence="4 5">
    <name type="scientific">Emiliania huxleyi (strain CCMP1516)</name>
    <dbReference type="NCBI Taxonomy" id="280463"/>
    <lineage>
        <taxon>Eukaryota</taxon>
        <taxon>Haptista</taxon>
        <taxon>Haptophyta</taxon>
        <taxon>Prymnesiophyceae</taxon>
        <taxon>Isochrysidales</taxon>
        <taxon>Noelaerhabdaceae</taxon>
        <taxon>Emiliania</taxon>
    </lineage>
</organism>
<dbReference type="PANTHER" id="PTHR45614">
    <property type="entry name" value="MYB PROTEIN-RELATED"/>
    <property type="match status" value="1"/>
</dbReference>
<feature type="domain" description="HTH myb-type" evidence="3">
    <location>
        <begin position="93"/>
        <end position="139"/>
    </location>
</feature>
<evidence type="ECO:0000256" key="1">
    <source>
        <dbReference type="SAM" id="MobiDB-lite"/>
    </source>
</evidence>
<dbReference type="Proteomes" id="UP000013827">
    <property type="component" value="Unassembled WGS sequence"/>
</dbReference>
<dbReference type="Pfam" id="PF00249">
    <property type="entry name" value="Myb_DNA-binding"/>
    <property type="match status" value="1"/>
</dbReference>
<dbReference type="GO" id="GO:0000981">
    <property type="term" value="F:DNA-binding transcription factor activity, RNA polymerase II-specific"/>
    <property type="evidence" value="ECO:0007669"/>
    <property type="project" value="TreeGrafter"/>
</dbReference>
<dbReference type="GeneID" id="17258781"/>
<dbReference type="HOGENOM" id="CLU_1535338_0_0_1"/>
<dbReference type="PROSITE" id="PS50090">
    <property type="entry name" value="MYB_LIKE"/>
    <property type="match status" value="2"/>
</dbReference>
<evidence type="ECO:0000313" key="5">
    <source>
        <dbReference type="Proteomes" id="UP000013827"/>
    </source>
</evidence>
<accession>A0A0D3IN47</accession>
<feature type="domain" description="Myb-like" evidence="2">
    <location>
        <begin position="93"/>
        <end position="135"/>
    </location>
</feature>
<feature type="region of interest" description="Disordered" evidence="1">
    <location>
        <begin position="20"/>
        <end position="95"/>
    </location>
</feature>
<dbReference type="SUPFAM" id="SSF46689">
    <property type="entry name" value="Homeodomain-like"/>
    <property type="match status" value="2"/>
</dbReference>
<dbReference type="RefSeq" id="XP_005765111.1">
    <property type="nucleotide sequence ID" value="XM_005765054.1"/>
</dbReference>
<name>A0A0D3IN47_EMIH1</name>
<protein>
    <recommendedName>
        <fullName evidence="6">Myb-like domain-containing protein</fullName>
    </recommendedName>
</protein>
<dbReference type="SMART" id="SM00717">
    <property type="entry name" value="SANT"/>
    <property type="match status" value="2"/>
</dbReference>
<dbReference type="CDD" id="cd00167">
    <property type="entry name" value="SANT"/>
    <property type="match status" value="1"/>
</dbReference>
<evidence type="ECO:0008006" key="6">
    <source>
        <dbReference type="Google" id="ProtNLM"/>
    </source>
</evidence>
<proteinExistence type="predicted"/>
<sequence length="175" mass="18854">MIRDGVLQRGYKWTAIAKSLPHKRSADAVRNRWQRLQSRRRGGTPRGSPALMRPRSDGEADSEGGASAEGSGGGADVGEDFTPPEVEKHGDMWTEEEDSIIDNAVAQRGPCWAAIAQLLPGRTYSGCRNRWVRLQERRLAAAGLHVKGAAQVRLTPSHLPSAASAHLGLSATPVD</sequence>
<keyword evidence="5" id="KW-1185">Reference proteome</keyword>
<feature type="domain" description="Myb-like" evidence="2">
    <location>
        <begin position="1"/>
        <end position="37"/>
    </location>
</feature>
<evidence type="ECO:0000259" key="3">
    <source>
        <dbReference type="PROSITE" id="PS51294"/>
    </source>
</evidence>
<feature type="domain" description="HTH myb-type" evidence="3">
    <location>
        <begin position="1"/>
        <end position="41"/>
    </location>
</feature>
<evidence type="ECO:0000259" key="2">
    <source>
        <dbReference type="PROSITE" id="PS50090"/>
    </source>
</evidence>
<dbReference type="InterPro" id="IPR009057">
    <property type="entry name" value="Homeodomain-like_sf"/>
</dbReference>
<dbReference type="GO" id="GO:0005634">
    <property type="term" value="C:nucleus"/>
    <property type="evidence" value="ECO:0007669"/>
    <property type="project" value="TreeGrafter"/>
</dbReference>
<dbReference type="Gene3D" id="1.10.10.60">
    <property type="entry name" value="Homeodomain-like"/>
    <property type="match status" value="2"/>
</dbReference>